<dbReference type="Proteomes" id="UP001151516">
    <property type="component" value="Unassembled WGS sequence"/>
</dbReference>
<dbReference type="GO" id="GO:0032981">
    <property type="term" value="P:mitochondrial respiratory chain complex I assembly"/>
    <property type="evidence" value="ECO:0007669"/>
    <property type="project" value="TreeGrafter"/>
</dbReference>
<accession>A0A9W8L2I3</accession>
<gene>
    <name evidence="3" type="ORF">IWW39_005592</name>
</gene>
<keyword evidence="4" id="KW-1185">Reference proteome</keyword>
<sequence length="157" mass="17886">MWKALRLPWRKDVLAGADLDGNLYFERSVRSAQRSRRHVMYKKNMPVAEYSDQTIPIQWQAWMRHTRKQPPTIQELLQDAERRRKMAENVHRLATKEASQGAVSGPEAAHATSSSHSQPQKTTPRTSPPPGESFEPEGWVPTSSRRAAARSGNDDRD</sequence>
<feature type="region of interest" description="Disordered" evidence="2">
    <location>
        <begin position="83"/>
        <end position="157"/>
    </location>
</feature>
<dbReference type="EMBL" id="JANBTX010000304">
    <property type="protein sequence ID" value="KAJ2683267.1"/>
    <property type="molecule type" value="Genomic_DNA"/>
</dbReference>
<evidence type="ECO:0000313" key="3">
    <source>
        <dbReference type="EMBL" id="KAJ2683267.1"/>
    </source>
</evidence>
<dbReference type="GO" id="GO:0005739">
    <property type="term" value="C:mitochondrion"/>
    <property type="evidence" value="ECO:0007669"/>
    <property type="project" value="TreeGrafter"/>
</dbReference>
<name>A0A9W8L2I3_9FUNG</name>
<proteinExistence type="inferred from homology"/>
<evidence type="ECO:0008006" key="5">
    <source>
        <dbReference type="Google" id="ProtNLM"/>
    </source>
</evidence>
<protein>
    <recommendedName>
        <fullName evidence="5">NADH dehydrogenase [ubiquinone] 1 alpha subcomplex subunit</fullName>
    </recommendedName>
</protein>
<evidence type="ECO:0000256" key="2">
    <source>
        <dbReference type="SAM" id="MobiDB-lite"/>
    </source>
</evidence>
<comment type="caution">
    <text evidence="3">The sequence shown here is derived from an EMBL/GenBank/DDBJ whole genome shotgun (WGS) entry which is preliminary data.</text>
</comment>
<comment type="similarity">
    <text evidence="1">Belongs to the complex I NDUFA12 subunit family.</text>
</comment>
<dbReference type="AlphaFoldDB" id="A0A9W8L2I3"/>
<feature type="compositionally biased region" description="Basic and acidic residues" evidence="2">
    <location>
        <begin position="83"/>
        <end position="95"/>
    </location>
</feature>
<dbReference type="InterPro" id="IPR052618">
    <property type="entry name" value="ComplexI_NDUFA12"/>
</dbReference>
<dbReference type="PANTHER" id="PTHR32470">
    <property type="entry name" value="ADH DEHYDROGENASE [UBIQUINONE] 1 ALPHA SUBCOMPLEX ASSEMBLY FACTOR 2"/>
    <property type="match status" value="1"/>
</dbReference>
<dbReference type="Pfam" id="PF05071">
    <property type="entry name" value="NDUFA12"/>
    <property type="match status" value="1"/>
</dbReference>
<dbReference type="InterPro" id="IPR007763">
    <property type="entry name" value="NDUFA12"/>
</dbReference>
<dbReference type="GO" id="GO:0045271">
    <property type="term" value="C:respiratory chain complex I"/>
    <property type="evidence" value="ECO:0007669"/>
    <property type="project" value="InterPro"/>
</dbReference>
<feature type="compositionally biased region" description="Polar residues" evidence="2">
    <location>
        <begin position="111"/>
        <end position="125"/>
    </location>
</feature>
<reference evidence="3" key="1">
    <citation type="submission" date="2022-07" db="EMBL/GenBank/DDBJ databases">
        <title>Phylogenomic reconstructions and comparative analyses of Kickxellomycotina fungi.</title>
        <authorList>
            <person name="Reynolds N.K."/>
            <person name="Stajich J.E."/>
            <person name="Barry K."/>
            <person name="Grigoriev I.V."/>
            <person name="Crous P."/>
            <person name="Smith M.E."/>
        </authorList>
    </citation>
    <scope>NUCLEOTIDE SEQUENCE</scope>
    <source>
        <strain evidence="3">CBS 109367</strain>
    </source>
</reference>
<organism evidence="3 4">
    <name type="scientific">Coemansia spiralis</name>
    <dbReference type="NCBI Taxonomy" id="417178"/>
    <lineage>
        <taxon>Eukaryota</taxon>
        <taxon>Fungi</taxon>
        <taxon>Fungi incertae sedis</taxon>
        <taxon>Zoopagomycota</taxon>
        <taxon>Kickxellomycotina</taxon>
        <taxon>Kickxellomycetes</taxon>
        <taxon>Kickxellales</taxon>
        <taxon>Kickxellaceae</taxon>
        <taxon>Coemansia</taxon>
    </lineage>
</organism>
<evidence type="ECO:0000256" key="1">
    <source>
        <dbReference type="ARBA" id="ARBA00007355"/>
    </source>
</evidence>
<evidence type="ECO:0000313" key="4">
    <source>
        <dbReference type="Proteomes" id="UP001151516"/>
    </source>
</evidence>
<dbReference type="OrthoDB" id="10255576at2759"/>
<dbReference type="PANTHER" id="PTHR32470:SF2">
    <property type="entry name" value="NADH DEHYDROGENASE [UBIQUINONE] 1 ALPHA SUBCOMPLEX ASSEMBLY FACTOR 2"/>
    <property type="match status" value="1"/>
</dbReference>